<dbReference type="Pfam" id="PF00884">
    <property type="entry name" value="Sulfatase"/>
    <property type="match status" value="1"/>
</dbReference>
<keyword evidence="11" id="KW-1185">Reference proteome</keyword>
<gene>
    <name evidence="10" type="ORF">BK796_05995</name>
</gene>
<dbReference type="CDD" id="cd16017">
    <property type="entry name" value="LptA"/>
    <property type="match status" value="1"/>
</dbReference>
<proteinExistence type="inferred from homology"/>
<feature type="domain" description="Sulfatase N-terminal" evidence="9">
    <location>
        <begin position="225"/>
        <end position="459"/>
    </location>
</feature>
<evidence type="ECO:0000256" key="2">
    <source>
        <dbReference type="ARBA" id="ARBA00022475"/>
    </source>
</evidence>
<feature type="transmembrane region" description="Helical" evidence="8">
    <location>
        <begin position="67"/>
        <end position="87"/>
    </location>
</feature>
<comment type="subcellular location">
    <subcellularLocation>
        <location evidence="1">Cell membrane</location>
        <topology evidence="1">Multi-pass membrane protein</topology>
    </subcellularLocation>
</comment>
<feature type="transmembrane region" description="Helical" evidence="8">
    <location>
        <begin position="41"/>
        <end position="60"/>
    </location>
</feature>
<accession>A0ABX4ISZ9</accession>
<evidence type="ECO:0000256" key="3">
    <source>
        <dbReference type="ARBA" id="ARBA00022679"/>
    </source>
</evidence>
<evidence type="ECO:0000256" key="8">
    <source>
        <dbReference type="SAM" id="Phobius"/>
    </source>
</evidence>
<dbReference type="InterPro" id="IPR000917">
    <property type="entry name" value="Sulfatase_N"/>
</dbReference>
<feature type="transmembrane region" description="Helical" evidence="8">
    <location>
        <begin position="15"/>
        <end position="35"/>
    </location>
</feature>
<protein>
    <submittedName>
        <fullName evidence="10">Sulfatase</fullName>
    </submittedName>
</protein>
<dbReference type="RefSeq" id="WP_097400051.1">
    <property type="nucleotide sequence ID" value="NZ_CP158850.1"/>
</dbReference>
<dbReference type="PANTHER" id="PTHR30443:SF4">
    <property type="entry name" value="PHOSPHOETHANOLAMINE TRANSFERASE OPGE-RELATED"/>
    <property type="match status" value="1"/>
</dbReference>
<evidence type="ECO:0000259" key="9">
    <source>
        <dbReference type="Pfam" id="PF00884"/>
    </source>
</evidence>
<dbReference type="Gene3D" id="3.40.720.10">
    <property type="entry name" value="Alkaline Phosphatase, subunit A"/>
    <property type="match status" value="1"/>
</dbReference>
<comment type="similarity">
    <text evidence="7">Belongs to the phosphoethanolamine transferase family.</text>
</comment>
<dbReference type="SUPFAM" id="SSF53649">
    <property type="entry name" value="Alkaline phosphatase-like"/>
    <property type="match status" value="1"/>
</dbReference>
<evidence type="ECO:0000256" key="5">
    <source>
        <dbReference type="ARBA" id="ARBA00022989"/>
    </source>
</evidence>
<keyword evidence="2" id="KW-1003">Cell membrane</keyword>
<evidence type="ECO:0000256" key="7">
    <source>
        <dbReference type="ARBA" id="ARBA00038481"/>
    </source>
</evidence>
<dbReference type="PANTHER" id="PTHR30443">
    <property type="entry name" value="INNER MEMBRANE PROTEIN"/>
    <property type="match status" value="1"/>
</dbReference>
<keyword evidence="4 8" id="KW-0812">Transmembrane</keyword>
<evidence type="ECO:0000256" key="4">
    <source>
        <dbReference type="ARBA" id="ARBA00022692"/>
    </source>
</evidence>
<name>A0ABX4ISZ9_9ENTR</name>
<organism evidence="10 11">
    <name type="scientific">Kosakonia pseudosacchari</name>
    <dbReference type="NCBI Taxonomy" id="1646340"/>
    <lineage>
        <taxon>Bacteria</taxon>
        <taxon>Pseudomonadati</taxon>
        <taxon>Pseudomonadota</taxon>
        <taxon>Gammaproteobacteria</taxon>
        <taxon>Enterobacterales</taxon>
        <taxon>Enterobacteriaceae</taxon>
        <taxon>Kosakonia</taxon>
    </lineage>
</organism>
<feature type="transmembrane region" description="Helical" evidence="8">
    <location>
        <begin position="116"/>
        <end position="137"/>
    </location>
</feature>
<keyword evidence="3" id="KW-0808">Transferase</keyword>
<feature type="transmembrane region" description="Helical" evidence="8">
    <location>
        <begin position="149"/>
        <end position="167"/>
    </location>
</feature>
<comment type="caution">
    <text evidence="10">The sequence shown here is derived from an EMBL/GenBank/DDBJ whole genome shotgun (WGS) entry which is preliminary data.</text>
</comment>
<reference evidence="10 11" key="1">
    <citation type="submission" date="2017-06" db="EMBL/GenBank/DDBJ databases">
        <title>Draft genome sequence of nitrogen-fixing Kosakonia pseudosacchari strain NN143 isolated from sugarcane roots.</title>
        <authorList>
            <person name="Li Y."/>
            <person name="Li S."/>
            <person name="Lin L."/>
            <person name="Wu X."/>
            <person name="Yang L."/>
            <person name="Li Y."/>
            <person name="An Q."/>
        </authorList>
    </citation>
    <scope>NUCLEOTIDE SEQUENCE [LARGE SCALE GENOMIC DNA]</scope>
    <source>
        <strain evidence="10 11">NN143</strain>
    </source>
</reference>
<dbReference type="InterPro" id="IPR017850">
    <property type="entry name" value="Alkaline_phosphatase_core_sf"/>
</dbReference>
<dbReference type="EMBL" id="NITV01000003">
    <property type="protein sequence ID" value="PDO88130.1"/>
    <property type="molecule type" value="Genomic_DNA"/>
</dbReference>
<evidence type="ECO:0000256" key="6">
    <source>
        <dbReference type="ARBA" id="ARBA00023136"/>
    </source>
</evidence>
<keyword evidence="5 8" id="KW-1133">Transmembrane helix</keyword>
<dbReference type="InterPro" id="IPR058130">
    <property type="entry name" value="PEA_transf_C"/>
</dbReference>
<evidence type="ECO:0000313" key="11">
    <source>
        <dbReference type="Proteomes" id="UP000219642"/>
    </source>
</evidence>
<dbReference type="InterPro" id="IPR040423">
    <property type="entry name" value="PEA_transferase"/>
</dbReference>
<sequence length="526" mass="59165">MLLALERVWDEKIRVVLGWMLFIISISIVVIVNFINARYNLVINRTLIFVLLLLTLACINNKLLKNLMGFITLTLIAVDLSLQLFAWSNFNTKFAYGFALSVMNTTGSEAFSMLGVYWRSCATFIGLLSLFMLSINSGINITPQKYKRYPAILLVLLLTGYTVQGILHQLRKSNVDSLAQRVVNSTPLSTATVFMQAISDMSIASDINKNTPDYAISVSDTGIDNYVLIIGESERTANMSIYGYERETTPKLEAERKNLLLFQHAISPAPVTIMAVPLALTAASVQETAPVKYSDNIISIANKAGYDTYWYSRQGKGGAYNNVITGIAMKTKQHQWIEQGFDDALLPELESALTKPGKKLIVLHLYGSHEPACSRFPEDASVFKNGNKDDDCYDNSVRFTDDIMGKVFSQLSHTRASVFYFSDHALIRDPSRVVVYSHAGANPPREALSVPAFIWYSPEVEIKNKWIGDYQTPWSTDDVNTLSELWLGIHRADNNTVSLREWLQNYQKAIMIMDTTGQKFNWNDMR</sequence>
<keyword evidence="6 8" id="KW-0472">Membrane</keyword>
<dbReference type="Proteomes" id="UP000219642">
    <property type="component" value="Unassembled WGS sequence"/>
</dbReference>
<evidence type="ECO:0000313" key="10">
    <source>
        <dbReference type="EMBL" id="PDO88130.1"/>
    </source>
</evidence>
<evidence type="ECO:0000256" key="1">
    <source>
        <dbReference type="ARBA" id="ARBA00004651"/>
    </source>
</evidence>